<feature type="compositionally biased region" description="Basic and acidic residues" evidence="1">
    <location>
        <begin position="41"/>
        <end position="59"/>
    </location>
</feature>
<organism evidence="2 3">
    <name type="scientific">Solanum tuberosum</name>
    <name type="common">Potato</name>
    <dbReference type="NCBI Taxonomy" id="4113"/>
    <lineage>
        <taxon>Eukaryota</taxon>
        <taxon>Viridiplantae</taxon>
        <taxon>Streptophyta</taxon>
        <taxon>Embryophyta</taxon>
        <taxon>Tracheophyta</taxon>
        <taxon>Spermatophyta</taxon>
        <taxon>Magnoliopsida</taxon>
        <taxon>eudicotyledons</taxon>
        <taxon>Gunneridae</taxon>
        <taxon>Pentapetalae</taxon>
        <taxon>asterids</taxon>
        <taxon>lamiids</taxon>
        <taxon>Solanales</taxon>
        <taxon>Solanaceae</taxon>
        <taxon>Solanoideae</taxon>
        <taxon>Solaneae</taxon>
        <taxon>Solanum</taxon>
    </lineage>
</organism>
<feature type="region of interest" description="Disordered" evidence="1">
    <location>
        <begin position="119"/>
        <end position="146"/>
    </location>
</feature>
<dbReference type="Gramene" id="PGSC0003DMT400095916">
    <property type="protein sequence ID" value="PGSC0003DMT400095916"/>
    <property type="gene ID" value="PGSC0003DMG400045487"/>
</dbReference>
<proteinExistence type="predicted"/>
<feature type="compositionally biased region" description="Polar residues" evidence="1">
    <location>
        <begin position="22"/>
        <end position="36"/>
    </location>
</feature>
<dbReference type="Proteomes" id="UP000011115">
    <property type="component" value="Unassembled WGS sequence"/>
</dbReference>
<keyword evidence="3" id="KW-1185">Reference proteome</keyword>
<feature type="region of interest" description="Disordered" evidence="1">
    <location>
        <begin position="1"/>
        <end position="59"/>
    </location>
</feature>
<dbReference type="InParanoid" id="M1DXB3"/>
<name>M1DXB3_SOLTU</name>
<accession>M1DXB3</accession>
<dbReference type="EnsemblPlants" id="PGSC0003DMT400095916">
    <property type="protein sequence ID" value="PGSC0003DMT400095916"/>
    <property type="gene ID" value="PGSC0003DMG400045487"/>
</dbReference>
<dbReference type="PANTHER" id="PTHR33180:SF31">
    <property type="entry name" value="POLYPROTEIN PROTEIN"/>
    <property type="match status" value="1"/>
</dbReference>
<feature type="compositionally biased region" description="Polar residues" evidence="1">
    <location>
        <begin position="137"/>
        <end position="146"/>
    </location>
</feature>
<dbReference type="PANTHER" id="PTHR33180">
    <property type="entry name" value="PHOTOSYSTEM II CP43 REACTION CENTER PROTEIN"/>
    <property type="match status" value="1"/>
</dbReference>
<evidence type="ECO:0008006" key="4">
    <source>
        <dbReference type="Google" id="ProtNLM"/>
    </source>
</evidence>
<protein>
    <recommendedName>
        <fullName evidence="4">Integrase core domain containing protein</fullName>
    </recommendedName>
</protein>
<dbReference type="HOGENOM" id="CLU_029307_10_2_1"/>
<dbReference type="AlphaFoldDB" id="M1DXB3"/>
<dbReference type="PaxDb" id="4113-PGSC0003DMT400095916"/>
<reference evidence="3" key="1">
    <citation type="journal article" date="2011" name="Nature">
        <title>Genome sequence and analysis of the tuber crop potato.</title>
        <authorList>
            <consortium name="The Potato Genome Sequencing Consortium"/>
        </authorList>
    </citation>
    <scope>NUCLEOTIDE SEQUENCE [LARGE SCALE GENOMIC DNA]</scope>
    <source>
        <strain evidence="3">cv. DM1-3 516 R44</strain>
    </source>
</reference>
<evidence type="ECO:0000313" key="3">
    <source>
        <dbReference type="Proteomes" id="UP000011115"/>
    </source>
</evidence>
<feature type="compositionally biased region" description="Low complexity" evidence="1">
    <location>
        <begin position="121"/>
        <end position="136"/>
    </location>
</feature>
<evidence type="ECO:0000313" key="2">
    <source>
        <dbReference type="EnsemblPlants" id="PGSC0003DMT400095916"/>
    </source>
</evidence>
<sequence length="180" mass="19597">MARTNLDMPHRKRARGTVINEGATNPPNKGNKTSLKGGNGKGKEPETKRPEHNSNSDELCRYEGVPRDEKRDIVVTLISSTYIRRIEVEYTREEADMRRAAPVDASPEVDVETILAESSLPTPASGPSGTHSSTSSQAPGASTTSQPTRIIQAMILKMGHLAHSADVRATRLEAVVPWMI</sequence>
<reference evidence="2" key="2">
    <citation type="submission" date="2015-06" db="UniProtKB">
        <authorList>
            <consortium name="EnsemblPlants"/>
        </authorList>
    </citation>
    <scope>IDENTIFICATION</scope>
    <source>
        <strain evidence="2">DM1-3 516 R44</strain>
    </source>
</reference>
<evidence type="ECO:0000256" key="1">
    <source>
        <dbReference type="SAM" id="MobiDB-lite"/>
    </source>
</evidence>